<sequence>MNHSTSEINSEFRTLYGINSRLCSTSNPKLTLVLSQDKKIDLIELEQLLESVGWSRRPLKLVKRALENSLIKVGLWRHDRRIPRLIGFARCTGDGVIEATIWDVAVHPRYQGIGLGNALMRYVIDTLNIMKIERVSLFADPEVLQFYIRQGWELEPNKRRCAFCYSS</sequence>
<name>B1X5W2_PAUCH</name>
<keyword evidence="2" id="KW-0012">Acyltransferase</keyword>
<dbReference type="Gene3D" id="3.40.630.30">
    <property type="match status" value="1"/>
</dbReference>
<dbReference type="PROSITE" id="PS51186">
    <property type="entry name" value="GNAT"/>
    <property type="match status" value="1"/>
</dbReference>
<protein>
    <submittedName>
        <fullName evidence="4">Possible acetyltransferase</fullName>
    </submittedName>
</protein>
<keyword evidence="1 4" id="KW-0808">Transferase</keyword>
<dbReference type="Pfam" id="PF00583">
    <property type="entry name" value="Acetyltransf_1"/>
    <property type="match status" value="1"/>
</dbReference>
<keyword evidence="4" id="KW-0934">Plastid</keyword>
<evidence type="ECO:0000256" key="2">
    <source>
        <dbReference type="ARBA" id="ARBA00023315"/>
    </source>
</evidence>
<dbReference type="CDD" id="cd04301">
    <property type="entry name" value="NAT_SF"/>
    <property type="match status" value="1"/>
</dbReference>
<dbReference type="EMBL" id="CP000815">
    <property type="protein sequence ID" value="ACB43331.1"/>
    <property type="molecule type" value="Genomic_DNA"/>
</dbReference>
<reference evidence="4" key="2">
    <citation type="journal article" date="2008" name="Curr. Biol.">
        <title>Chromatophore genome sequence of Paulinella sheds light on acquisition of photosynthesis by eukaryotes.</title>
        <authorList>
            <person name="Nowack E.C.M."/>
            <person name="Melkonian M."/>
            <person name="Gloeckner G."/>
        </authorList>
    </citation>
    <scope>NUCLEOTIDE SEQUENCE [LARGE SCALE GENOMIC DNA]</scope>
</reference>
<proteinExistence type="predicted"/>
<accession>B1X5W2</accession>
<dbReference type="RefSeq" id="YP_002049541.1">
    <property type="nucleotide sequence ID" value="NC_011087.1"/>
</dbReference>
<organism evidence="4">
    <name type="scientific">Paulinella chromatophora</name>
    <dbReference type="NCBI Taxonomy" id="39717"/>
    <lineage>
        <taxon>Eukaryota</taxon>
        <taxon>Sar</taxon>
        <taxon>Rhizaria</taxon>
        <taxon>Cercozoa</taxon>
        <taxon>Imbricatea</taxon>
        <taxon>Silicofilosea</taxon>
        <taxon>Euglyphida</taxon>
        <taxon>Paulinellidae</taxon>
        <taxon>Paulinella</taxon>
    </lineage>
</organism>
<dbReference type="PANTHER" id="PTHR43626:SF4">
    <property type="entry name" value="GCN5-RELATED N-ACETYLTRANSFERASE 2, CHLOROPLASTIC"/>
    <property type="match status" value="1"/>
</dbReference>
<evidence type="ECO:0000256" key="1">
    <source>
        <dbReference type="ARBA" id="ARBA00022679"/>
    </source>
</evidence>
<dbReference type="PANTHER" id="PTHR43626">
    <property type="entry name" value="ACYL-COA N-ACYLTRANSFERASE"/>
    <property type="match status" value="1"/>
</dbReference>
<dbReference type="InterPro" id="IPR045039">
    <property type="entry name" value="NSI-like"/>
</dbReference>
<reference evidence="4" key="1">
    <citation type="submission" date="2007-08" db="EMBL/GenBank/DDBJ databases">
        <authorList>
            <person name="Gloeckner G."/>
            <person name="Nowack E."/>
            <person name="Melkonian M."/>
        </authorList>
    </citation>
    <scope>NUCLEOTIDE SEQUENCE</scope>
</reference>
<dbReference type="AlphaFoldDB" id="B1X5W2"/>
<dbReference type="InterPro" id="IPR000182">
    <property type="entry name" value="GNAT_dom"/>
</dbReference>
<evidence type="ECO:0000259" key="3">
    <source>
        <dbReference type="PROSITE" id="PS51186"/>
    </source>
</evidence>
<gene>
    <name evidence="4" type="ordered locus">PCC_0922</name>
</gene>
<dbReference type="InterPro" id="IPR016181">
    <property type="entry name" value="Acyl_CoA_acyltransferase"/>
</dbReference>
<dbReference type="SUPFAM" id="SSF55729">
    <property type="entry name" value="Acyl-CoA N-acyltransferases (Nat)"/>
    <property type="match status" value="1"/>
</dbReference>
<dbReference type="GO" id="GO:0005737">
    <property type="term" value="C:cytoplasm"/>
    <property type="evidence" value="ECO:0007669"/>
    <property type="project" value="TreeGrafter"/>
</dbReference>
<dbReference type="GO" id="GO:0008080">
    <property type="term" value="F:N-acetyltransferase activity"/>
    <property type="evidence" value="ECO:0007669"/>
    <property type="project" value="InterPro"/>
</dbReference>
<feature type="domain" description="N-acetyltransferase" evidence="3">
    <location>
        <begin position="32"/>
        <end position="167"/>
    </location>
</feature>
<evidence type="ECO:0000313" key="4">
    <source>
        <dbReference type="EMBL" id="ACB43331.1"/>
    </source>
</evidence>
<geneLocation type="organellar chromatophore" evidence="4"/>
<dbReference type="GeneID" id="6481178"/>